<feature type="domain" description="EamA" evidence="2">
    <location>
        <begin position="158"/>
        <end position="293"/>
    </location>
</feature>
<sequence>MTSTSGQSRVNSQITDMPGKSDLVKLGVGILGIGSSGPLIALSTMPIPSLIFWRNLGGALFTAPFALRHRVDRTGAKWALAAGVVLALHFIGFFMAMRMTSVAAGTALVALQPIFASIFVKATGGNIPPKAWFGMIVSFVGVLFISGIDFSLDRKSFIGDVAAIISAALAAVYMMWGSKALKTLETTSYTAICYGMCAMTALPIAFFGGYQIIHFPLREWWILLALIGGAQILGHSMFNSALKRVSPAVVSLIVFFEVPVAAIAAKVFNIGNQPSGLIVPGIFLILAGCTLVVLRTRPDKKSVEVMVNE</sequence>
<feature type="transmembrane region" description="Helical" evidence="1">
    <location>
        <begin position="102"/>
        <end position="120"/>
    </location>
</feature>
<keyword evidence="1" id="KW-1133">Transmembrane helix</keyword>
<feature type="domain" description="EamA" evidence="2">
    <location>
        <begin position="40"/>
        <end position="146"/>
    </location>
</feature>
<organism evidence="3">
    <name type="scientific">freshwater metagenome</name>
    <dbReference type="NCBI Taxonomy" id="449393"/>
    <lineage>
        <taxon>unclassified sequences</taxon>
        <taxon>metagenomes</taxon>
        <taxon>ecological metagenomes</taxon>
    </lineage>
</organism>
<evidence type="ECO:0000313" key="3">
    <source>
        <dbReference type="EMBL" id="CAB4881471.1"/>
    </source>
</evidence>
<dbReference type="Pfam" id="PF00892">
    <property type="entry name" value="EamA"/>
    <property type="match status" value="2"/>
</dbReference>
<feature type="transmembrane region" description="Helical" evidence="1">
    <location>
        <begin position="78"/>
        <end position="96"/>
    </location>
</feature>
<proteinExistence type="predicted"/>
<dbReference type="SUPFAM" id="SSF103481">
    <property type="entry name" value="Multidrug resistance efflux transporter EmrE"/>
    <property type="match status" value="2"/>
</dbReference>
<feature type="transmembrane region" description="Helical" evidence="1">
    <location>
        <begin position="245"/>
        <end position="265"/>
    </location>
</feature>
<dbReference type="GO" id="GO:0016020">
    <property type="term" value="C:membrane"/>
    <property type="evidence" value="ECO:0007669"/>
    <property type="project" value="InterPro"/>
</dbReference>
<name>A0A6J7EGX4_9ZZZZ</name>
<feature type="transmembrane region" description="Helical" evidence="1">
    <location>
        <begin position="47"/>
        <end position="66"/>
    </location>
</feature>
<evidence type="ECO:0000256" key="1">
    <source>
        <dbReference type="SAM" id="Phobius"/>
    </source>
</evidence>
<keyword evidence="1" id="KW-0812">Transmembrane</keyword>
<dbReference type="InterPro" id="IPR037185">
    <property type="entry name" value="EmrE-like"/>
</dbReference>
<gene>
    <name evidence="3" type="ORF">UFOPK3482_00119</name>
</gene>
<dbReference type="InterPro" id="IPR000620">
    <property type="entry name" value="EamA_dom"/>
</dbReference>
<feature type="transmembrane region" description="Helical" evidence="1">
    <location>
        <begin position="220"/>
        <end position="238"/>
    </location>
</feature>
<dbReference type="PANTHER" id="PTHR22911:SF76">
    <property type="entry name" value="EAMA DOMAIN-CONTAINING PROTEIN"/>
    <property type="match status" value="1"/>
</dbReference>
<feature type="transmembrane region" description="Helical" evidence="1">
    <location>
        <begin position="132"/>
        <end position="151"/>
    </location>
</feature>
<accession>A0A6J7EGX4</accession>
<protein>
    <submittedName>
        <fullName evidence="3">Unannotated protein</fullName>
    </submittedName>
</protein>
<keyword evidence="1" id="KW-0472">Membrane</keyword>
<dbReference type="PANTHER" id="PTHR22911">
    <property type="entry name" value="ACYL-MALONYL CONDENSING ENZYME-RELATED"/>
    <property type="match status" value="1"/>
</dbReference>
<dbReference type="EMBL" id="CAFBLZ010000005">
    <property type="protein sequence ID" value="CAB4881471.1"/>
    <property type="molecule type" value="Genomic_DNA"/>
</dbReference>
<feature type="transmembrane region" description="Helical" evidence="1">
    <location>
        <begin position="188"/>
        <end position="208"/>
    </location>
</feature>
<feature type="transmembrane region" description="Helical" evidence="1">
    <location>
        <begin position="277"/>
        <end position="294"/>
    </location>
</feature>
<reference evidence="3" key="1">
    <citation type="submission" date="2020-05" db="EMBL/GenBank/DDBJ databases">
        <authorList>
            <person name="Chiriac C."/>
            <person name="Salcher M."/>
            <person name="Ghai R."/>
            <person name="Kavagutti S V."/>
        </authorList>
    </citation>
    <scope>NUCLEOTIDE SEQUENCE</scope>
</reference>
<feature type="transmembrane region" description="Helical" evidence="1">
    <location>
        <begin position="23"/>
        <end position="41"/>
    </location>
</feature>
<feature type="transmembrane region" description="Helical" evidence="1">
    <location>
        <begin position="157"/>
        <end position="176"/>
    </location>
</feature>
<evidence type="ECO:0000259" key="2">
    <source>
        <dbReference type="Pfam" id="PF00892"/>
    </source>
</evidence>
<dbReference type="AlphaFoldDB" id="A0A6J7EGX4"/>